<reference evidence="1 2" key="1">
    <citation type="submission" date="2019-10" db="EMBL/GenBank/DDBJ databases">
        <title>Whole-genome sequence of the extremophile Heliorestis acidaminivorans DSM 24790.</title>
        <authorList>
            <person name="Kyndt J.A."/>
            <person name="Meyer T.E."/>
        </authorList>
    </citation>
    <scope>NUCLEOTIDE SEQUENCE [LARGE SCALE GENOMIC DNA]</scope>
    <source>
        <strain evidence="1 2">DSM 24790</strain>
    </source>
</reference>
<organism evidence="1 2">
    <name type="scientific">Heliorestis acidaminivorans</name>
    <dbReference type="NCBI Taxonomy" id="553427"/>
    <lineage>
        <taxon>Bacteria</taxon>
        <taxon>Bacillati</taxon>
        <taxon>Bacillota</taxon>
        <taxon>Clostridia</taxon>
        <taxon>Eubacteriales</taxon>
        <taxon>Heliobacteriaceae</taxon>
        <taxon>Heliorestis</taxon>
    </lineage>
</organism>
<proteinExistence type="predicted"/>
<comment type="caution">
    <text evidence="1">The sequence shown here is derived from an EMBL/GenBank/DDBJ whole genome shotgun (WGS) entry which is preliminary data.</text>
</comment>
<evidence type="ECO:0000313" key="2">
    <source>
        <dbReference type="Proteomes" id="UP000468766"/>
    </source>
</evidence>
<dbReference type="AlphaFoldDB" id="A0A6I0F4A8"/>
<accession>A0A6I0F4A8</accession>
<protein>
    <submittedName>
        <fullName evidence="1">Uncharacterized protein</fullName>
    </submittedName>
</protein>
<dbReference type="Proteomes" id="UP000468766">
    <property type="component" value="Unassembled WGS sequence"/>
</dbReference>
<name>A0A6I0F4A8_9FIRM</name>
<keyword evidence="2" id="KW-1185">Reference proteome</keyword>
<evidence type="ECO:0000313" key="1">
    <source>
        <dbReference type="EMBL" id="KAB2953662.1"/>
    </source>
</evidence>
<gene>
    <name evidence="1" type="ORF">F9B85_03310</name>
</gene>
<dbReference type="EMBL" id="WBXO01000002">
    <property type="protein sequence ID" value="KAB2953662.1"/>
    <property type="molecule type" value="Genomic_DNA"/>
</dbReference>
<sequence>MVKVIAEKMYATLRKTLLISKVVATSSHIKELQQGVTVVGTSSSYTRHYRSCYNKELLHRQGQEGVPVIFSLKFDDAHIFFTFS</sequence>